<reference evidence="6 7" key="1">
    <citation type="submission" date="2023-07" db="EMBL/GenBank/DDBJ databases">
        <title>Sequencing the genomes of 1000 actinobacteria strains.</title>
        <authorList>
            <person name="Klenk H.-P."/>
        </authorList>
    </citation>
    <scope>NUCLEOTIDE SEQUENCE [LARGE SCALE GENOMIC DNA]</scope>
    <source>
        <strain evidence="6 7">DSM 19515</strain>
    </source>
</reference>
<dbReference type="InterPro" id="IPR001279">
    <property type="entry name" value="Metallo-B-lactamas"/>
</dbReference>
<dbReference type="Pfam" id="PF00753">
    <property type="entry name" value="Lactamase_B"/>
    <property type="match status" value="1"/>
</dbReference>
<comment type="cofactor">
    <cofactor evidence="1">
        <name>Zn(2+)</name>
        <dbReference type="ChEBI" id="CHEBI:29105"/>
    </cofactor>
</comment>
<keyword evidence="4" id="KW-0862">Zinc</keyword>
<dbReference type="PANTHER" id="PTHR46233:SF3">
    <property type="entry name" value="HYDROXYACYLGLUTATHIONE HYDROLASE GLOC"/>
    <property type="match status" value="1"/>
</dbReference>
<dbReference type="CDD" id="cd06262">
    <property type="entry name" value="metallo-hydrolase-like_MBL-fold"/>
    <property type="match status" value="1"/>
</dbReference>
<evidence type="ECO:0000256" key="3">
    <source>
        <dbReference type="ARBA" id="ARBA00022801"/>
    </source>
</evidence>
<keyword evidence="7" id="KW-1185">Reference proteome</keyword>
<comment type="caution">
    <text evidence="6">The sequence shown here is derived from an EMBL/GenBank/DDBJ whole genome shotgun (WGS) entry which is preliminary data.</text>
</comment>
<name>A0ABT9PI03_9ACTO</name>
<gene>
    <name evidence="6" type="ORF">J2S45_001023</name>
</gene>
<organism evidence="6 7">
    <name type="scientific">Trueperella abortisuis</name>
    <dbReference type="NCBI Taxonomy" id="445930"/>
    <lineage>
        <taxon>Bacteria</taxon>
        <taxon>Bacillati</taxon>
        <taxon>Actinomycetota</taxon>
        <taxon>Actinomycetes</taxon>
        <taxon>Actinomycetales</taxon>
        <taxon>Actinomycetaceae</taxon>
        <taxon>Trueperella</taxon>
    </lineage>
</organism>
<keyword evidence="3" id="KW-0378">Hydrolase</keyword>
<sequence length="239" mass="25166">MYFLRNSDTFLQANTYILAADSTALVVDPGAGSHAWVPGALDARGLTLGAVLLTHGHPDHVWDVAAIAGSAPVYIPGPDMYRMDDPAAHMPADPSRDLALSRMGAQPWAKPEGLRELPAEAFSAPVELVAGIAIRALPAPGHTEGSTVFLLQGDPTPDREGAMMSTGQVEPIMLAGDVLFNGGVGRTDLPGGDEQKMAASLRLLVQVIKPETAVFPGHGPSTTMFREVRTNPFLHAAMS</sequence>
<evidence type="ECO:0000313" key="7">
    <source>
        <dbReference type="Proteomes" id="UP001230145"/>
    </source>
</evidence>
<evidence type="ECO:0000256" key="1">
    <source>
        <dbReference type="ARBA" id="ARBA00001947"/>
    </source>
</evidence>
<protein>
    <submittedName>
        <fullName evidence="6">Glyoxylase-like metal-dependent hydrolase (Beta-lactamase superfamily II)</fullName>
    </submittedName>
</protein>
<dbReference type="SUPFAM" id="SSF56281">
    <property type="entry name" value="Metallo-hydrolase/oxidoreductase"/>
    <property type="match status" value="1"/>
</dbReference>
<keyword evidence="2" id="KW-0479">Metal-binding</keyword>
<dbReference type="PANTHER" id="PTHR46233">
    <property type="entry name" value="HYDROXYACYLGLUTATHIONE HYDROLASE GLOC"/>
    <property type="match status" value="1"/>
</dbReference>
<evidence type="ECO:0000256" key="4">
    <source>
        <dbReference type="ARBA" id="ARBA00022833"/>
    </source>
</evidence>
<dbReference type="InterPro" id="IPR036866">
    <property type="entry name" value="RibonucZ/Hydroxyglut_hydro"/>
</dbReference>
<proteinExistence type="predicted"/>
<evidence type="ECO:0000256" key="2">
    <source>
        <dbReference type="ARBA" id="ARBA00022723"/>
    </source>
</evidence>
<feature type="domain" description="Metallo-beta-lactamase" evidence="5">
    <location>
        <begin position="12"/>
        <end position="218"/>
    </location>
</feature>
<dbReference type="Proteomes" id="UP001230145">
    <property type="component" value="Unassembled WGS sequence"/>
</dbReference>
<evidence type="ECO:0000313" key="6">
    <source>
        <dbReference type="EMBL" id="MDP9832344.1"/>
    </source>
</evidence>
<dbReference type="SMART" id="SM00849">
    <property type="entry name" value="Lactamase_B"/>
    <property type="match status" value="1"/>
</dbReference>
<dbReference type="Gene3D" id="3.60.15.10">
    <property type="entry name" value="Ribonuclease Z/Hydroxyacylglutathione hydrolase-like"/>
    <property type="match status" value="1"/>
</dbReference>
<evidence type="ECO:0000259" key="5">
    <source>
        <dbReference type="SMART" id="SM00849"/>
    </source>
</evidence>
<dbReference type="RefSeq" id="WP_270974506.1">
    <property type="nucleotide sequence ID" value="NZ_CP133407.1"/>
</dbReference>
<dbReference type="InterPro" id="IPR051453">
    <property type="entry name" value="MBL_Glyoxalase_II"/>
</dbReference>
<accession>A0ABT9PI03</accession>
<dbReference type="EMBL" id="JAUSQL010000001">
    <property type="protein sequence ID" value="MDP9832344.1"/>
    <property type="molecule type" value="Genomic_DNA"/>
</dbReference>